<dbReference type="PANTHER" id="PTHR46844:SF1">
    <property type="entry name" value="SLR5058 PROTEIN"/>
    <property type="match status" value="1"/>
</dbReference>
<proteinExistence type="predicted"/>
<evidence type="ECO:0000313" key="3">
    <source>
        <dbReference type="EMBL" id="KAH3783223.1"/>
    </source>
</evidence>
<dbReference type="InterPro" id="IPR027417">
    <property type="entry name" value="P-loop_NTPase"/>
</dbReference>
<organism evidence="3 4">
    <name type="scientific">Dreissena polymorpha</name>
    <name type="common">Zebra mussel</name>
    <name type="synonym">Mytilus polymorpha</name>
    <dbReference type="NCBI Taxonomy" id="45954"/>
    <lineage>
        <taxon>Eukaryota</taxon>
        <taxon>Metazoa</taxon>
        <taxon>Spiralia</taxon>
        <taxon>Lophotrochozoa</taxon>
        <taxon>Mollusca</taxon>
        <taxon>Bivalvia</taxon>
        <taxon>Autobranchia</taxon>
        <taxon>Heteroconchia</taxon>
        <taxon>Euheterodonta</taxon>
        <taxon>Imparidentia</taxon>
        <taxon>Neoheterodontei</taxon>
        <taxon>Myida</taxon>
        <taxon>Dreissenoidea</taxon>
        <taxon>Dreissenidae</taxon>
        <taxon>Dreissena</taxon>
    </lineage>
</organism>
<evidence type="ECO:0000256" key="1">
    <source>
        <dbReference type="SAM" id="MobiDB-lite"/>
    </source>
</evidence>
<gene>
    <name evidence="3" type="ORF">DPMN_161155</name>
</gene>
<sequence>MASLADVFKDKERTNWLKAWLAIDIAKSGLEHFADNEAHNFHQHIYSQVTSTRKSPLSTCTSCTTDNVWYNNQCPMQICNKVCQKINNEHRYKNNNKNEYCWSWKNTSAELWQTNYWEIAKCFFPPDGYAATSSIQDTDFNGVVSFLLNCKHFDSKFSFPITKGTPTQRPACLLYEAREIGKAVRHSSKMKVTDVELNDYFMTLSSLLSDSRYLRGDSDAQNAVKKLAELKKDTLLLTTAEMKCLLEAVDSTLKKHLKDVAKDVVDESVNELRENTELCIEKIKDYMVTIKEELAKEAELHKQDIDKNAKKSMKDYNELTVLGKKDFDGNAVKRTQAFDDNSEKRTQEYDEHTVTRTQAFDENAEKRTQEYDEHTVTRTQAFDDNSEKRTQEYDEHTVTRTQAFDDNSEKRTQEYDEHTVTRTQAFDKNAEKRTQEYDELTVSRKKDFDENADKRTQNFDEIAEKRLRDINEQCGNTTFTETSYKQSSKEMLGDLTKHYRNSKRFSHVNTFPLDDWVEEKLLDIYMPPNIKLMDKERGFFKKTDEQILTYQHMFLLDTKPNQQVFIQGEAGSGKSTFLAKLVMDWCKITPEQSLETMMPMDDKTTSVNSDTQMRDTNVFDDLKSLKDFKFVFHVQLRESVDQFDIAKIIKMQIIDSIYSSEEDRGKAYILLNEIMKRERCLVLLDGLDEWIGAGEPGKPGEIGTRHNLPKLADVHSHYCVLLITTRPWKMIGAKIRDSQIDKLMQLDGVDDVFELSRKILGCRKDCKQRQDLDTKQSKFELYVQKYDLLEHLYSPMMLCLIVQLWAEGTELKGSKCEMYSFFLDSLFKKATSERGEFQEPTCRCFTGTQYMQPNIEHLNRLAEAAFDLLFSGTLIFTTKELKKYNLGKLDQNNVALKSGILSAKRRAPTLGALESFSFIHESIQEFLAAYHIFRITHLNLIVDVISRYLDRHEDAYLAVSQVFIFLCGLDIMSANKLSGMMDERNNARVKSYFDRRGTRKLCDIILQGYREAVANEQTNIALTISHLELELDSSINDVRDLHSVWKNNTRNLLSLSLATELPDYVYDDDIASDSDDDIVSDSDDDIASDSDDDIAVRGGSPATAEPTSHIEFDMSSCHRLEYLALDGTLDGNGIWFKGKYTIHLICISRLFTKGDIQIVSKRYLLNYGREYPPVHS</sequence>
<reference evidence="3" key="1">
    <citation type="journal article" date="2019" name="bioRxiv">
        <title>The Genome of the Zebra Mussel, Dreissena polymorpha: A Resource for Invasive Species Research.</title>
        <authorList>
            <person name="McCartney M.A."/>
            <person name="Auch B."/>
            <person name="Kono T."/>
            <person name="Mallez S."/>
            <person name="Zhang Y."/>
            <person name="Obille A."/>
            <person name="Becker A."/>
            <person name="Abrahante J.E."/>
            <person name="Garbe J."/>
            <person name="Badalamenti J.P."/>
            <person name="Herman A."/>
            <person name="Mangelson H."/>
            <person name="Liachko I."/>
            <person name="Sullivan S."/>
            <person name="Sone E.D."/>
            <person name="Koren S."/>
            <person name="Silverstein K.A.T."/>
            <person name="Beckman K.B."/>
            <person name="Gohl D.M."/>
        </authorList>
    </citation>
    <scope>NUCLEOTIDE SEQUENCE</scope>
    <source>
        <strain evidence="3">Duluth1</strain>
        <tissue evidence="3">Whole animal</tissue>
    </source>
</reference>
<dbReference type="Gene3D" id="3.40.50.300">
    <property type="entry name" value="P-loop containing nucleotide triphosphate hydrolases"/>
    <property type="match status" value="1"/>
</dbReference>
<comment type="caution">
    <text evidence="3">The sequence shown here is derived from an EMBL/GenBank/DDBJ whole genome shotgun (WGS) entry which is preliminary data.</text>
</comment>
<keyword evidence="4" id="KW-1185">Reference proteome</keyword>
<dbReference type="InterPro" id="IPR027897">
    <property type="entry name" value="DUF4559"/>
</dbReference>
<reference evidence="3" key="2">
    <citation type="submission" date="2020-11" db="EMBL/GenBank/DDBJ databases">
        <authorList>
            <person name="McCartney M.A."/>
            <person name="Auch B."/>
            <person name="Kono T."/>
            <person name="Mallez S."/>
            <person name="Becker A."/>
            <person name="Gohl D.M."/>
            <person name="Silverstein K.A.T."/>
            <person name="Koren S."/>
            <person name="Bechman K.B."/>
            <person name="Herman A."/>
            <person name="Abrahante J.E."/>
            <person name="Garbe J."/>
        </authorList>
    </citation>
    <scope>NUCLEOTIDE SEQUENCE</scope>
    <source>
        <strain evidence="3">Duluth1</strain>
        <tissue evidence="3">Whole animal</tissue>
    </source>
</reference>
<protein>
    <recommendedName>
        <fullName evidence="2">NACHT domain-containing protein</fullName>
    </recommendedName>
</protein>
<dbReference type="PANTHER" id="PTHR46844">
    <property type="entry name" value="SLR5058 PROTEIN"/>
    <property type="match status" value="1"/>
</dbReference>
<dbReference type="PROSITE" id="PS50837">
    <property type="entry name" value="NACHT"/>
    <property type="match status" value="1"/>
</dbReference>
<feature type="region of interest" description="Disordered" evidence="1">
    <location>
        <begin position="1075"/>
        <end position="1107"/>
    </location>
</feature>
<dbReference type="EMBL" id="JAIWYP010000008">
    <property type="protein sequence ID" value="KAH3783223.1"/>
    <property type="molecule type" value="Genomic_DNA"/>
</dbReference>
<feature type="compositionally biased region" description="Acidic residues" evidence="1">
    <location>
        <begin position="1075"/>
        <end position="1093"/>
    </location>
</feature>
<dbReference type="Proteomes" id="UP000828390">
    <property type="component" value="Unassembled WGS sequence"/>
</dbReference>
<dbReference type="Pfam" id="PF15112">
    <property type="entry name" value="DUF4559"/>
    <property type="match status" value="1"/>
</dbReference>
<evidence type="ECO:0000259" key="2">
    <source>
        <dbReference type="PROSITE" id="PS50837"/>
    </source>
</evidence>
<accession>A0A9D4EPX6</accession>
<feature type="domain" description="NACHT" evidence="2">
    <location>
        <begin position="562"/>
        <end position="689"/>
    </location>
</feature>
<name>A0A9D4EPX6_DREPO</name>
<dbReference type="InterPro" id="IPR007111">
    <property type="entry name" value="NACHT_NTPase"/>
</dbReference>
<dbReference type="AlphaFoldDB" id="A0A9D4EPX6"/>
<evidence type="ECO:0000313" key="4">
    <source>
        <dbReference type="Proteomes" id="UP000828390"/>
    </source>
</evidence>
<dbReference type="SUPFAM" id="SSF52540">
    <property type="entry name" value="P-loop containing nucleoside triphosphate hydrolases"/>
    <property type="match status" value="1"/>
</dbReference>